<proteinExistence type="predicted"/>
<reference evidence="2" key="1">
    <citation type="submission" date="2017-02" db="UniProtKB">
        <authorList>
            <consortium name="WormBaseParasite"/>
        </authorList>
    </citation>
    <scope>IDENTIFICATION</scope>
</reference>
<name>A0A0M3HNQ2_ASCLU</name>
<dbReference type="Proteomes" id="UP000036681">
    <property type="component" value="Unplaced"/>
</dbReference>
<evidence type="ECO:0000313" key="2">
    <source>
        <dbReference type="WBParaSite" id="ALUE_0000336501-mRNA-1"/>
    </source>
</evidence>
<dbReference type="AlphaFoldDB" id="A0A0M3HNQ2"/>
<protein>
    <submittedName>
        <fullName evidence="2">Uncharacterized protein</fullName>
    </submittedName>
</protein>
<accession>A0A0M3HNQ2</accession>
<dbReference type="WBParaSite" id="ALUE_0000336501-mRNA-1">
    <property type="protein sequence ID" value="ALUE_0000336501-mRNA-1"/>
    <property type="gene ID" value="ALUE_0000336501"/>
</dbReference>
<keyword evidence="1" id="KW-1185">Reference proteome</keyword>
<evidence type="ECO:0000313" key="1">
    <source>
        <dbReference type="Proteomes" id="UP000036681"/>
    </source>
</evidence>
<organism evidence="1 2">
    <name type="scientific">Ascaris lumbricoides</name>
    <name type="common">Giant roundworm</name>
    <dbReference type="NCBI Taxonomy" id="6252"/>
    <lineage>
        <taxon>Eukaryota</taxon>
        <taxon>Metazoa</taxon>
        <taxon>Ecdysozoa</taxon>
        <taxon>Nematoda</taxon>
        <taxon>Chromadorea</taxon>
        <taxon>Rhabditida</taxon>
        <taxon>Spirurina</taxon>
        <taxon>Ascaridomorpha</taxon>
        <taxon>Ascaridoidea</taxon>
        <taxon>Ascarididae</taxon>
        <taxon>Ascaris</taxon>
    </lineage>
</organism>
<sequence>MTAFTFTRNYLQMFARFCDASLLVTECFFHEDVMLNSGVAK</sequence>